<dbReference type="RefSeq" id="WP_091669376.1">
    <property type="nucleotide sequence ID" value="NZ_FOKG01000001.1"/>
</dbReference>
<name>A0A1I0W6V5_9PSEU</name>
<proteinExistence type="predicted"/>
<accession>A0A1I0W6V5</accession>
<dbReference type="OrthoDB" id="4210561at2"/>
<dbReference type="AlphaFoldDB" id="A0A1I0W6V5"/>
<dbReference type="InterPro" id="IPR021388">
    <property type="entry name" value="DUF3024"/>
</dbReference>
<dbReference type="EMBL" id="FOKG01000001">
    <property type="protein sequence ID" value="SFA84509.1"/>
    <property type="molecule type" value="Genomic_DNA"/>
</dbReference>
<evidence type="ECO:0000313" key="1">
    <source>
        <dbReference type="EMBL" id="SFA84509.1"/>
    </source>
</evidence>
<sequence>MSPVPEFALRQVERWCAQKVPERMRDEIRVECKRRGRSLTIVERRAPSPLLGSDWTEQKVAQLRLGEDDVWSVMWADRNGRWRSYPEAPRAAQPVPLLEEIDSNPHGVFWG</sequence>
<protein>
    <recommendedName>
        <fullName evidence="3">DUF3024 domain-containing protein</fullName>
    </recommendedName>
</protein>
<dbReference type="Proteomes" id="UP000243799">
    <property type="component" value="Unassembled WGS sequence"/>
</dbReference>
<keyword evidence="2" id="KW-1185">Reference proteome</keyword>
<evidence type="ECO:0000313" key="2">
    <source>
        <dbReference type="Proteomes" id="UP000243799"/>
    </source>
</evidence>
<organism evidence="1 2">
    <name type="scientific">Amycolatopsis marina</name>
    <dbReference type="NCBI Taxonomy" id="490629"/>
    <lineage>
        <taxon>Bacteria</taxon>
        <taxon>Bacillati</taxon>
        <taxon>Actinomycetota</taxon>
        <taxon>Actinomycetes</taxon>
        <taxon>Pseudonocardiales</taxon>
        <taxon>Pseudonocardiaceae</taxon>
        <taxon>Amycolatopsis</taxon>
    </lineage>
</organism>
<dbReference type="STRING" id="490629.SAMN05216266_101803"/>
<gene>
    <name evidence="1" type="ORF">SAMN05216266_101803</name>
</gene>
<reference evidence="2" key="1">
    <citation type="submission" date="2016-10" db="EMBL/GenBank/DDBJ databases">
        <authorList>
            <person name="Varghese N."/>
            <person name="Submissions S."/>
        </authorList>
    </citation>
    <scope>NUCLEOTIDE SEQUENCE [LARGE SCALE GENOMIC DNA]</scope>
    <source>
        <strain evidence="2">CGMCC 4.3568</strain>
    </source>
</reference>
<dbReference type="Pfam" id="PF11225">
    <property type="entry name" value="DUF3024"/>
    <property type="match status" value="1"/>
</dbReference>
<evidence type="ECO:0008006" key="3">
    <source>
        <dbReference type="Google" id="ProtNLM"/>
    </source>
</evidence>